<organism evidence="2 3">
    <name type="scientific">Lysinibacillus piscis</name>
    <dbReference type="NCBI Taxonomy" id="2518931"/>
    <lineage>
        <taxon>Bacteria</taxon>
        <taxon>Bacillati</taxon>
        <taxon>Bacillota</taxon>
        <taxon>Bacilli</taxon>
        <taxon>Bacillales</taxon>
        <taxon>Bacillaceae</taxon>
        <taxon>Lysinibacillus</taxon>
    </lineage>
</organism>
<dbReference type="EMBL" id="BRZA01000002">
    <property type="protein sequence ID" value="GLC88692.1"/>
    <property type="molecule type" value="Genomic_DNA"/>
</dbReference>
<protein>
    <submittedName>
        <fullName evidence="2">Phage head morphogenesis protein</fullName>
    </submittedName>
</protein>
<accession>A0ABQ5NJZ3</accession>
<sequence>MTLKSRSNAYWDKRAMERMDKYHHSADSTVKTVTSAYDKAQQDINAETQKIFDKFAKDGDLSATEARQILNEPISRKEWNATKRKIDKVQDPAIKRQLLNRLNAPAYVARITRLEALKENIYLQSKIIADAEIKATTAGCASTINDAYYRTMFDIQQGLGVGFEFAAMPASTVESILKNPWSGEHFSQRVWSNTDVLASQITEVITAGFMAGTGTAKMARELSERMNVGKHAANRLIRTETTYMANAAEMESYIEAEIDEYIFRAVLDKRTSTICQKQDGEIYKVKDAKPGVNMPPMHVFCRSTTRAYFGPKTLEGVQRRARDPVTGEVELIPASMNYAQWRKSLDKKHGTNRVVIIETQLANKAADKIQYEKYKLVYGKELGAKSFTKFQNLKYNERKTWEDLKSRKQQVLNSLDYRKTFNGKFSDKEVRQWYIAHDKDIINKIDGSKPLKNQAEQAHAMRNRYRTEARLMMNNREAAEALNESNPNIEFEDLVISKMERKGLTKEQAYQDIIDTAGKTNKKVNKKLGLE</sequence>
<feature type="domain" description="Phage head morphogenesis" evidence="1">
    <location>
        <begin position="200"/>
        <end position="305"/>
    </location>
</feature>
<dbReference type="Proteomes" id="UP001065593">
    <property type="component" value="Unassembled WGS sequence"/>
</dbReference>
<reference evidence="2" key="1">
    <citation type="submission" date="2022-08" db="EMBL/GenBank/DDBJ databases">
        <title>Draft genome sequence of Lysinibacillus sp. strain KH24.</title>
        <authorList>
            <person name="Kanbe H."/>
            <person name="Itoh H."/>
        </authorList>
    </citation>
    <scope>NUCLEOTIDE SEQUENCE</scope>
    <source>
        <strain evidence="2">KH24</strain>
    </source>
</reference>
<evidence type="ECO:0000313" key="2">
    <source>
        <dbReference type="EMBL" id="GLC88692.1"/>
    </source>
</evidence>
<evidence type="ECO:0000259" key="1">
    <source>
        <dbReference type="Pfam" id="PF04233"/>
    </source>
</evidence>
<comment type="caution">
    <text evidence="2">The sequence shown here is derived from an EMBL/GenBank/DDBJ whole genome shotgun (WGS) entry which is preliminary data.</text>
</comment>
<name>A0ABQ5NJZ3_9BACI</name>
<dbReference type="NCBIfam" id="TIGR01641">
    <property type="entry name" value="phageSPP1_gp7"/>
    <property type="match status" value="1"/>
</dbReference>
<evidence type="ECO:0000313" key="3">
    <source>
        <dbReference type="Proteomes" id="UP001065593"/>
    </source>
</evidence>
<keyword evidence="3" id="KW-1185">Reference proteome</keyword>
<dbReference type="InterPro" id="IPR006528">
    <property type="entry name" value="Phage_head_morphogenesis_dom"/>
</dbReference>
<gene>
    <name evidence="2" type="ORF">LYSBPC_18190</name>
</gene>
<dbReference type="Pfam" id="PF04233">
    <property type="entry name" value="Phage_Mu_F"/>
    <property type="match status" value="1"/>
</dbReference>
<proteinExistence type="predicted"/>